<dbReference type="GO" id="GO:0000155">
    <property type="term" value="F:phosphorelay sensor kinase activity"/>
    <property type="evidence" value="ECO:0007669"/>
    <property type="project" value="InterPro"/>
</dbReference>
<dbReference type="InterPro" id="IPR004358">
    <property type="entry name" value="Sig_transdc_His_kin-like_C"/>
</dbReference>
<dbReference type="Proteomes" id="UP000621560">
    <property type="component" value="Unassembled WGS sequence"/>
</dbReference>
<keyword evidence="12" id="KW-0175">Coiled coil</keyword>
<keyword evidence="17" id="KW-1185">Reference proteome</keyword>
<dbReference type="EC" id="2.7.13.3" evidence="3"/>
<keyword evidence="9" id="KW-0902">Two-component regulatory system</keyword>
<evidence type="ECO:0000256" key="7">
    <source>
        <dbReference type="ARBA" id="ARBA00022777"/>
    </source>
</evidence>
<dbReference type="AlphaFoldDB" id="A0A927GU51"/>
<dbReference type="Gene3D" id="3.30.565.10">
    <property type="entry name" value="Histidine kinase-like ATPase, C-terminal domain"/>
    <property type="match status" value="1"/>
</dbReference>
<keyword evidence="7" id="KW-0418">Kinase</keyword>
<dbReference type="PROSITE" id="PS50109">
    <property type="entry name" value="HIS_KIN"/>
    <property type="match status" value="1"/>
</dbReference>
<protein>
    <recommendedName>
        <fullName evidence="10">Circadian input-output histidine kinase CikA</fullName>
        <ecNumber evidence="3">2.7.13.3</ecNumber>
    </recommendedName>
</protein>
<dbReference type="EMBL" id="JACXIZ010000036">
    <property type="protein sequence ID" value="MBD2847352.1"/>
    <property type="molecule type" value="Genomic_DNA"/>
</dbReference>
<feature type="domain" description="Response regulatory" evidence="15">
    <location>
        <begin position="319"/>
        <end position="432"/>
    </location>
</feature>
<dbReference type="InterPro" id="IPR036097">
    <property type="entry name" value="HisK_dim/P_sf"/>
</dbReference>
<dbReference type="InterPro" id="IPR003594">
    <property type="entry name" value="HATPase_dom"/>
</dbReference>
<evidence type="ECO:0000256" key="9">
    <source>
        <dbReference type="ARBA" id="ARBA00023012"/>
    </source>
</evidence>
<dbReference type="GO" id="GO:0009927">
    <property type="term" value="F:histidine phosphotransfer kinase activity"/>
    <property type="evidence" value="ECO:0007669"/>
    <property type="project" value="TreeGrafter"/>
</dbReference>
<dbReference type="Pfam" id="PF00072">
    <property type="entry name" value="Response_reg"/>
    <property type="match status" value="2"/>
</dbReference>
<dbReference type="SUPFAM" id="SSF52172">
    <property type="entry name" value="CheY-like"/>
    <property type="match status" value="2"/>
</dbReference>
<reference evidence="16" key="1">
    <citation type="submission" date="2020-09" db="EMBL/GenBank/DDBJ databases">
        <title>A novel bacterium of genus Paenibacillus, isolated from South China Sea.</title>
        <authorList>
            <person name="Huang H."/>
            <person name="Mo K."/>
            <person name="Hu Y."/>
        </authorList>
    </citation>
    <scope>NUCLEOTIDE SEQUENCE</scope>
    <source>
        <strain evidence="16">IB182496</strain>
    </source>
</reference>
<evidence type="ECO:0000313" key="17">
    <source>
        <dbReference type="Proteomes" id="UP000621560"/>
    </source>
</evidence>
<feature type="domain" description="Histidine kinase" evidence="14">
    <location>
        <begin position="77"/>
        <end position="297"/>
    </location>
</feature>
<gene>
    <name evidence="16" type="ORF">IDH44_19295</name>
</gene>
<dbReference type="CDD" id="cd17574">
    <property type="entry name" value="REC_OmpR"/>
    <property type="match status" value="1"/>
</dbReference>
<keyword evidence="6" id="KW-0547">Nucleotide-binding</keyword>
<keyword evidence="5" id="KW-0808">Transferase</keyword>
<dbReference type="InterPro" id="IPR001789">
    <property type="entry name" value="Sig_transdc_resp-reg_receiver"/>
</dbReference>
<evidence type="ECO:0000256" key="10">
    <source>
        <dbReference type="ARBA" id="ARBA00074306"/>
    </source>
</evidence>
<dbReference type="SUPFAM" id="SSF47384">
    <property type="entry name" value="Homodimeric domain of signal transducing histidine kinase"/>
    <property type="match status" value="1"/>
</dbReference>
<dbReference type="SMART" id="SM00448">
    <property type="entry name" value="REC"/>
    <property type="match status" value="2"/>
</dbReference>
<evidence type="ECO:0000256" key="12">
    <source>
        <dbReference type="SAM" id="Coils"/>
    </source>
</evidence>
<dbReference type="RefSeq" id="WP_190920459.1">
    <property type="nucleotide sequence ID" value="NZ_JACXIZ010000036.1"/>
</dbReference>
<name>A0A927GU51_9BACL</name>
<dbReference type="GO" id="GO:0005886">
    <property type="term" value="C:plasma membrane"/>
    <property type="evidence" value="ECO:0007669"/>
    <property type="project" value="TreeGrafter"/>
</dbReference>
<dbReference type="GO" id="GO:0005524">
    <property type="term" value="F:ATP binding"/>
    <property type="evidence" value="ECO:0007669"/>
    <property type="project" value="UniProtKB-KW"/>
</dbReference>
<dbReference type="InterPro" id="IPR011006">
    <property type="entry name" value="CheY-like_superfamily"/>
</dbReference>
<evidence type="ECO:0000256" key="11">
    <source>
        <dbReference type="PROSITE-ProRule" id="PRU00169"/>
    </source>
</evidence>
<comment type="similarity">
    <text evidence="2">In the N-terminal section; belongs to the phytochrome family.</text>
</comment>
<feature type="region of interest" description="Disordered" evidence="13">
    <location>
        <begin position="555"/>
        <end position="574"/>
    </location>
</feature>
<comment type="caution">
    <text evidence="16">The sequence shown here is derived from an EMBL/GenBank/DDBJ whole genome shotgun (WGS) entry which is preliminary data.</text>
</comment>
<dbReference type="PRINTS" id="PR00344">
    <property type="entry name" value="BCTRLSENSOR"/>
</dbReference>
<dbReference type="CDD" id="cd00082">
    <property type="entry name" value="HisKA"/>
    <property type="match status" value="1"/>
</dbReference>
<dbReference type="Pfam" id="PF02518">
    <property type="entry name" value="HATPase_c"/>
    <property type="match status" value="1"/>
</dbReference>
<dbReference type="Gene3D" id="3.40.50.2300">
    <property type="match status" value="2"/>
</dbReference>
<evidence type="ECO:0000256" key="4">
    <source>
        <dbReference type="ARBA" id="ARBA00022553"/>
    </source>
</evidence>
<evidence type="ECO:0000256" key="3">
    <source>
        <dbReference type="ARBA" id="ARBA00012438"/>
    </source>
</evidence>
<dbReference type="CDD" id="cd16922">
    <property type="entry name" value="HATPase_EvgS-ArcB-TorS-like"/>
    <property type="match status" value="1"/>
</dbReference>
<evidence type="ECO:0000256" key="6">
    <source>
        <dbReference type="ARBA" id="ARBA00022741"/>
    </source>
</evidence>
<evidence type="ECO:0000256" key="13">
    <source>
        <dbReference type="SAM" id="MobiDB-lite"/>
    </source>
</evidence>
<evidence type="ECO:0000256" key="1">
    <source>
        <dbReference type="ARBA" id="ARBA00000085"/>
    </source>
</evidence>
<evidence type="ECO:0000256" key="5">
    <source>
        <dbReference type="ARBA" id="ARBA00022679"/>
    </source>
</evidence>
<dbReference type="SMART" id="SM00388">
    <property type="entry name" value="HisKA"/>
    <property type="match status" value="1"/>
</dbReference>
<keyword evidence="4 11" id="KW-0597">Phosphoprotein</keyword>
<dbReference type="Pfam" id="PF00512">
    <property type="entry name" value="HisKA"/>
    <property type="match status" value="1"/>
</dbReference>
<dbReference type="InterPro" id="IPR003661">
    <property type="entry name" value="HisK_dim/P_dom"/>
</dbReference>
<dbReference type="SUPFAM" id="SSF55874">
    <property type="entry name" value="ATPase domain of HSP90 chaperone/DNA topoisomerase II/histidine kinase"/>
    <property type="match status" value="1"/>
</dbReference>
<keyword evidence="8" id="KW-0067">ATP-binding</keyword>
<dbReference type="PROSITE" id="PS50110">
    <property type="entry name" value="RESPONSE_REGULATORY"/>
    <property type="match status" value="2"/>
</dbReference>
<sequence>MDELALLRRQLERERAARKQAEQIAEQKTREIYYINQELRQLNNHLEEMVELRTAELAKAHDEAIQASLIKSQFLANMSHELRTPLNAIIGYSEMLTEDAKTLNDPMFVDDLDKINRAGKQLLTLINDILDLSKIETGRMDVYMEPVDVSMLIQDVLVTVRPLIEQGGNTIELACEPGQLVTDVTKLRQVLINLLGNAAKFTKDGLVKLEARRETRDGTEGYAFRVEDSGIGMTPEQVERLFQPFVQADSSTTRSYGGTGLGLAISRSFCEMLGGGIGVESEHGAGSVFVCWLPQGLLPEQEELRSRMSAGSAPRQPVSILLIDDEHTTLELLRRYLASAGWTTAFAESGAEGLRLARELRPEVICLDILMPSMDGWAVLSAIKNDPELKDIPVVILSMTSDRQLGYSLGAAEIVSKPVGREQLIGIMDKYIALHDNAPVLVVEDDATTSEMMARMLHKEGYAVTRAGNGLEALERIEYQQPQLILLDLMMPKMDGFQFLRELHRREGWRDIPVIVVTAKSVTPEERLRLHGYVHEVMQKGSFDRDRLLTEIRRAHSASASEPAGPSPEEKGMH</sequence>
<comment type="catalytic activity">
    <reaction evidence="1">
        <text>ATP + protein L-histidine = ADP + protein N-phospho-L-histidine.</text>
        <dbReference type="EC" id="2.7.13.3"/>
    </reaction>
</comment>
<feature type="modified residue" description="4-aspartylphosphate" evidence="11">
    <location>
        <position position="368"/>
    </location>
</feature>
<evidence type="ECO:0000259" key="15">
    <source>
        <dbReference type="PROSITE" id="PS50110"/>
    </source>
</evidence>
<proteinExistence type="inferred from homology"/>
<dbReference type="FunFam" id="3.30.565.10:FF:000010">
    <property type="entry name" value="Sensor histidine kinase RcsC"/>
    <property type="match status" value="1"/>
</dbReference>
<evidence type="ECO:0000256" key="8">
    <source>
        <dbReference type="ARBA" id="ARBA00022840"/>
    </source>
</evidence>
<dbReference type="InterPro" id="IPR036890">
    <property type="entry name" value="HATPase_C_sf"/>
</dbReference>
<accession>A0A927GU51</accession>
<dbReference type="PANTHER" id="PTHR43047:SF72">
    <property type="entry name" value="OSMOSENSING HISTIDINE PROTEIN KINASE SLN1"/>
    <property type="match status" value="1"/>
</dbReference>
<organism evidence="16 17">
    <name type="scientific">Paenibacillus sabuli</name>
    <dbReference type="NCBI Taxonomy" id="2772509"/>
    <lineage>
        <taxon>Bacteria</taxon>
        <taxon>Bacillati</taxon>
        <taxon>Bacillota</taxon>
        <taxon>Bacilli</taxon>
        <taxon>Bacillales</taxon>
        <taxon>Paenibacillaceae</taxon>
        <taxon>Paenibacillus</taxon>
    </lineage>
</organism>
<dbReference type="SMART" id="SM00387">
    <property type="entry name" value="HATPase_c"/>
    <property type="match status" value="1"/>
</dbReference>
<feature type="modified residue" description="4-aspartylphosphate" evidence="11">
    <location>
        <position position="488"/>
    </location>
</feature>
<feature type="domain" description="Response regulatory" evidence="15">
    <location>
        <begin position="439"/>
        <end position="555"/>
    </location>
</feature>
<dbReference type="PANTHER" id="PTHR43047">
    <property type="entry name" value="TWO-COMPONENT HISTIDINE PROTEIN KINASE"/>
    <property type="match status" value="1"/>
</dbReference>
<feature type="coiled-coil region" evidence="12">
    <location>
        <begin position="4"/>
        <end position="55"/>
    </location>
</feature>
<evidence type="ECO:0000259" key="14">
    <source>
        <dbReference type="PROSITE" id="PS50109"/>
    </source>
</evidence>
<evidence type="ECO:0000256" key="2">
    <source>
        <dbReference type="ARBA" id="ARBA00006402"/>
    </source>
</evidence>
<dbReference type="Gene3D" id="1.10.287.130">
    <property type="match status" value="1"/>
</dbReference>
<dbReference type="InterPro" id="IPR005467">
    <property type="entry name" value="His_kinase_dom"/>
</dbReference>
<evidence type="ECO:0000313" key="16">
    <source>
        <dbReference type="EMBL" id="MBD2847352.1"/>
    </source>
</evidence>